<organism evidence="3 4">
    <name type="scientific">Sinanodonta woodiana</name>
    <name type="common">Chinese pond mussel</name>
    <name type="synonym">Anodonta woodiana</name>
    <dbReference type="NCBI Taxonomy" id="1069815"/>
    <lineage>
        <taxon>Eukaryota</taxon>
        <taxon>Metazoa</taxon>
        <taxon>Spiralia</taxon>
        <taxon>Lophotrochozoa</taxon>
        <taxon>Mollusca</taxon>
        <taxon>Bivalvia</taxon>
        <taxon>Autobranchia</taxon>
        <taxon>Heteroconchia</taxon>
        <taxon>Palaeoheterodonta</taxon>
        <taxon>Unionida</taxon>
        <taxon>Unionoidea</taxon>
        <taxon>Unionidae</taxon>
        <taxon>Unioninae</taxon>
        <taxon>Sinanodonta</taxon>
    </lineage>
</organism>
<reference evidence="3 4" key="1">
    <citation type="submission" date="2024-11" db="EMBL/GenBank/DDBJ databases">
        <title>Chromosome-level genome assembly of the freshwater bivalve Anodonta woodiana.</title>
        <authorList>
            <person name="Chen X."/>
        </authorList>
    </citation>
    <scope>NUCLEOTIDE SEQUENCE [LARGE SCALE GENOMIC DNA]</scope>
    <source>
        <strain evidence="3">MN2024</strain>
        <tissue evidence="3">Gills</tissue>
    </source>
</reference>
<protein>
    <recommendedName>
        <fullName evidence="2">MIB/HERC2 domain-containing protein</fullName>
    </recommendedName>
</protein>
<evidence type="ECO:0000313" key="3">
    <source>
        <dbReference type="EMBL" id="KAL3858023.1"/>
    </source>
</evidence>
<accession>A0ABD3VB60</accession>
<dbReference type="EMBL" id="JBJQND010000013">
    <property type="protein sequence ID" value="KAL3858023.1"/>
    <property type="molecule type" value="Genomic_DNA"/>
</dbReference>
<evidence type="ECO:0000256" key="1">
    <source>
        <dbReference type="SAM" id="SignalP"/>
    </source>
</evidence>
<dbReference type="AlphaFoldDB" id="A0ABD3VB60"/>
<dbReference type="InterPro" id="IPR010606">
    <property type="entry name" value="Mib_Herc2"/>
</dbReference>
<keyword evidence="4" id="KW-1185">Reference proteome</keyword>
<keyword evidence="1" id="KW-0732">Signal</keyword>
<feature type="domain" description="MIB/HERC2" evidence="2">
    <location>
        <begin position="108"/>
        <end position="181"/>
    </location>
</feature>
<dbReference type="InterPro" id="IPR037252">
    <property type="entry name" value="Mib_Herc2_sf"/>
</dbReference>
<comment type="caution">
    <text evidence="3">The sequence shown here is derived from an EMBL/GenBank/DDBJ whole genome shotgun (WGS) entry which is preliminary data.</text>
</comment>
<dbReference type="Gene3D" id="2.30.30.40">
    <property type="entry name" value="SH3 Domains"/>
    <property type="match status" value="1"/>
</dbReference>
<evidence type="ECO:0000313" key="4">
    <source>
        <dbReference type="Proteomes" id="UP001634394"/>
    </source>
</evidence>
<dbReference type="SUPFAM" id="SSF159034">
    <property type="entry name" value="Mib/herc2 domain-like"/>
    <property type="match status" value="1"/>
</dbReference>
<feature type="chain" id="PRO_5044868582" description="MIB/HERC2 domain-containing protein" evidence="1">
    <location>
        <begin position="22"/>
        <end position="181"/>
    </location>
</feature>
<dbReference type="PROSITE" id="PS51257">
    <property type="entry name" value="PROKAR_LIPOPROTEIN"/>
    <property type="match status" value="1"/>
</dbReference>
<sequence>MAKGQMASLAMLLLFFACVSGTLNFKKAHMAYVPSRDLTLILDTRIARSFIDCFQSCAQRSDCLSVYFITATKECNRNSAELPSNAAKTTVPDIIYAGSGLLQTVSGTTTANPIYIQVGQRVKRGPTWQWADQDGGAGNLGTVTADDGLISGTHWWHVSWDLGQINNYRMDSTYQDLIIVG</sequence>
<dbReference type="Pfam" id="PF06701">
    <property type="entry name" value="MIB_HERC2"/>
    <property type="match status" value="1"/>
</dbReference>
<feature type="signal peptide" evidence="1">
    <location>
        <begin position="1"/>
        <end position="21"/>
    </location>
</feature>
<gene>
    <name evidence="3" type="ORF">ACJMK2_012639</name>
</gene>
<evidence type="ECO:0000259" key="2">
    <source>
        <dbReference type="PROSITE" id="PS51416"/>
    </source>
</evidence>
<dbReference type="Proteomes" id="UP001634394">
    <property type="component" value="Unassembled WGS sequence"/>
</dbReference>
<dbReference type="PROSITE" id="PS51416">
    <property type="entry name" value="MIB_HERC2"/>
    <property type="match status" value="1"/>
</dbReference>
<name>A0ABD3VB60_SINWO</name>
<proteinExistence type="predicted"/>